<dbReference type="GO" id="GO:0046872">
    <property type="term" value="F:metal ion binding"/>
    <property type="evidence" value="ECO:0007669"/>
    <property type="project" value="UniProtKB-KW"/>
</dbReference>
<dbReference type="AlphaFoldDB" id="A0A4S3M4H4"/>
<dbReference type="InterPro" id="IPR003782">
    <property type="entry name" value="SCO1/SenC"/>
</dbReference>
<dbReference type="PROSITE" id="PS51352">
    <property type="entry name" value="THIOREDOXIN_2"/>
    <property type="match status" value="1"/>
</dbReference>
<keyword evidence="3" id="KW-0479">Metal-binding</keyword>
<keyword evidence="2 3" id="KW-0186">Copper</keyword>
<evidence type="ECO:0000256" key="5">
    <source>
        <dbReference type="SAM" id="Phobius"/>
    </source>
</evidence>
<comment type="similarity">
    <text evidence="1">Belongs to the SCO1/2 family.</text>
</comment>
<dbReference type="CDD" id="cd02968">
    <property type="entry name" value="SCO"/>
    <property type="match status" value="1"/>
</dbReference>
<comment type="caution">
    <text evidence="7">The sequence shown here is derived from an EMBL/GenBank/DDBJ whole genome shotgun (WGS) entry which is preliminary data.</text>
</comment>
<feature type="transmembrane region" description="Helical" evidence="5">
    <location>
        <begin position="6"/>
        <end position="25"/>
    </location>
</feature>
<dbReference type="Proteomes" id="UP000305939">
    <property type="component" value="Unassembled WGS sequence"/>
</dbReference>
<protein>
    <submittedName>
        <fullName evidence="7">Redoxin domain-containing protein</fullName>
    </submittedName>
</protein>
<dbReference type="EMBL" id="SSMC01000001">
    <property type="protein sequence ID" value="THD69579.1"/>
    <property type="molecule type" value="Genomic_DNA"/>
</dbReference>
<dbReference type="InterPro" id="IPR036249">
    <property type="entry name" value="Thioredoxin-like_sf"/>
</dbReference>
<feature type="disulfide bond" description="Redox-active" evidence="4">
    <location>
        <begin position="89"/>
        <end position="93"/>
    </location>
</feature>
<reference evidence="7 8" key="1">
    <citation type="submission" date="2019-04" db="EMBL/GenBank/DDBJ databases">
        <title>Draft genome sequence of Robertkochia marina CC-AMO-30D.</title>
        <authorList>
            <person name="Hameed A."/>
            <person name="Lin S.-Y."/>
            <person name="Shahina M."/>
            <person name="Lai W.-A."/>
            <person name="Young C.-C."/>
        </authorList>
    </citation>
    <scope>NUCLEOTIDE SEQUENCE [LARGE SCALE GENOMIC DNA]</scope>
    <source>
        <strain evidence="7 8">CC-AMO-30D</strain>
    </source>
</reference>
<dbReference type="InterPro" id="IPR013766">
    <property type="entry name" value="Thioredoxin_domain"/>
</dbReference>
<proteinExistence type="inferred from homology"/>
<feature type="binding site" evidence="3">
    <location>
        <position position="89"/>
    </location>
    <ligand>
        <name>Cu cation</name>
        <dbReference type="ChEBI" id="CHEBI:23378"/>
    </ligand>
</feature>
<evidence type="ECO:0000256" key="2">
    <source>
        <dbReference type="ARBA" id="ARBA00023008"/>
    </source>
</evidence>
<evidence type="ECO:0000256" key="4">
    <source>
        <dbReference type="PIRSR" id="PIRSR603782-2"/>
    </source>
</evidence>
<dbReference type="Gene3D" id="3.40.30.10">
    <property type="entry name" value="Glutaredoxin"/>
    <property type="match status" value="1"/>
</dbReference>
<dbReference type="OrthoDB" id="9811998at2"/>
<keyword evidence="4" id="KW-1015">Disulfide bond</keyword>
<feature type="binding site" evidence="3">
    <location>
        <position position="178"/>
    </location>
    <ligand>
        <name>Cu cation</name>
        <dbReference type="ChEBI" id="CHEBI:23378"/>
    </ligand>
</feature>
<keyword evidence="5" id="KW-0812">Transmembrane</keyword>
<dbReference type="Pfam" id="PF02630">
    <property type="entry name" value="SCO1-SenC"/>
    <property type="match status" value="1"/>
</dbReference>
<dbReference type="SUPFAM" id="SSF52833">
    <property type="entry name" value="Thioredoxin-like"/>
    <property type="match status" value="1"/>
</dbReference>
<gene>
    <name evidence="7" type="ORF">E7Z59_04435</name>
</gene>
<dbReference type="PANTHER" id="PTHR12151">
    <property type="entry name" value="ELECTRON TRANSPORT PROTIN SCO1/SENC FAMILY MEMBER"/>
    <property type="match status" value="1"/>
</dbReference>
<evidence type="ECO:0000313" key="7">
    <source>
        <dbReference type="EMBL" id="THD69579.1"/>
    </source>
</evidence>
<feature type="binding site" evidence="3">
    <location>
        <position position="93"/>
    </location>
    <ligand>
        <name>Cu cation</name>
        <dbReference type="ChEBI" id="CHEBI:23378"/>
    </ligand>
</feature>
<keyword evidence="5" id="KW-0472">Membrane</keyword>
<dbReference type="RefSeq" id="WP_136335069.1">
    <property type="nucleotide sequence ID" value="NZ_QXMP01000001.1"/>
</dbReference>
<evidence type="ECO:0000259" key="6">
    <source>
        <dbReference type="PROSITE" id="PS51352"/>
    </source>
</evidence>
<sequence length="226" mass="25232">MKNKKYILTALVVVVFGVIFIPDIISRLRSGQVVDTDRHQVGVRSFSADELPVMGEVPEFSFINQHGDTITNADYKGKVYVVEFFFTTCPTICLVMTSNTVKLQRAFKDRDNFGVASISINPENDTPEVLTKYAETYGITHPNWHLLTGDLQDVMALSNTGFNLYAGVNPNVEGGFEHSGMFALIDGEGRIRSRTDQFGNPIFYYDGTTDEGVSLIEQDIRTLLNE</sequence>
<dbReference type="PANTHER" id="PTHR12151:SF25">
    <property type="entry name" value="LINALOOL DEHYDRATASE_ISOMERASE DOMAIN-CONTAINING PROTEIN"/>
    <property type="match status" value="1"/>
</dbReference>
<evidence type="ECO:0000256" key="3">
    <source>
        <dbReference type="PIRSR" id="PIRSR603782-1"/>
    </source>
</evidence>
<evidence type="ECO:0000256" key="1">
    <source>
        <dbReference type="ARBA" id="ARBA00010996"/>
    </source>
</evidence>
<keyword evidence="8" id="KW-1185">Reference proteome</keyword>
<name>A0A4S3M4H4_9FLAO</name>
<evidence type="ECO:0000313" key="8">
    <source>
        <dbReference type="Proteomes" id="UP000305939"/>
    </source>
</evidence>
<accession>A0A4S3M4H4</accession>
<feature type="domain" description="Thioredoxin" evidence="6">
    <location>
        <begin position="51"/>
        <end position="225"/>
    </location>
</feature>
<organism evidence="7 8">
    <name type="scientific">Robertkochia marina</name>
    <dbReference type="NCBI Taxonomy" id="1227945"/>
    <lineage>
        <taxon>Bacteria</taxon>
        <taxon>Pseudomonadati</taxon>
        <taxon>Bacteroidota</taxon>
        <taxon>Flavobacteriia</taxon>
        <taxon>Flavobacteriales</taxon>
        <taxon>Flavobacteriaceae</taxon>
        <taxon>Robertkochia</taxon>
    </lineage>
</organism>
<keyword evidence="5" id="KW-1133">Transmembrane helix</keyword>